<dbReference type="CDD" id="cd03221">
    <property type="entry name" value="ABCF_EF-3"/>
    <property type="match status" value="2"/>
</dbReference>
<accession>A0A938X9P7</accession>
<dbReference type="InterPro" id="IPR032781">
    <property type="entry name" value="ABC_tran_Xtn"/>
</dbReference>
<evidence type="ECO:0000313" key="7">
    <source>
        <dbReference type="Proteomes" id="UP000774750"/>
    </source>
</evidence>
<feature type="domain" description="ABC transporter" evidence="5">
    <location>
        <begin position="3"/>
        <end position="260"/>
    </location>
</feature>
<evidence type="ECO:0000256" key="2">
    <source>
        <dbReference type="ARBA" id="ARBA00022840"/>
    </source>
</evidence>
<keyword evidence="2 6" id="KW-0067">ATP-binding</keyword>
<dbReference type="InterPro" id="IPR027417">
    <property type="entry name" value="P-loop_NTPase"/>
</dbReference>
<dbReference type="PROSITE" id="PS50893">
    <property type="entry name" value="ABC_TRANSPORTER_2"/>
    <property type="match status" value="2"/>
</dbReference>
<dbReference type="Gene3D" id="3.40.50.300">
    <property type="entry name" value="P-loop containing nucleotide triphosphate hydrolases"/>
    <property type="match status" value="2"/>
</dbReference>
<dbReference type="EMBL" id="JACJKY010000013">
    <property type="protein sequence ID" value="MBM6921214.1"/>
    <property type="molecule type" value="Genomic_DNA"/>
</dbReference>
<dbReference type="InterPro" id="IPR017871">
    <property type="entry name" value="ABC_transporter-like_CS"/>
</dbReference>
<reference evidence="6" key="2">
    <citation type="journal article" date="2021" name="Sci. Rep.">
        <title>The distribution of antibiotic resistance genes in chicken gut microbiota commensals.</title>
        <authorList>
            <person name="Juricova H."/>
            <person name="Matiasovicova J."/>
            <person name="Kubasova T."/>
            <person name="Cejkova D."/>
            <person name="Rychlik I."/>
        </authorList>
    </citation>
    <scope>NUCLEOTIDE SEQUENCE</scope>
    <source>
        <strain evidence="6">An559</strain>
    </source>
</reference>
<feature type="coiled-coil region" evidence="3">
    <location>
        <begin position="86"/>
        <end position="113"/>
    </location>
</feature>
<evidence type="ECO:0000259" key="5">
    <source>
        <dbReference type="PROSITE" id="PS50893"/>
    </source>
</evidence>
<proteinExistence type="predicted"/>
<dbReference type="PANTHER" id="PTHR42855">
    <property type="entry name" value="ABC TRANSPORTER ATP-BINDING SUBUNIT"/>
    <property type="match status" value="1"/>
</dbReference>
<dbReference type="InterPro" id="IPR051309">
    <property type="entry name" value="ABCF_ATPase"/>
</dbReference>
<dbReference type="GO" id="GO:0005524">
    <property type="term" value="F:ATP binding"/>
    <property type="evidence" value="ECO:0007669"/>
    <property type="project" value="UniProtKB-KW"/>
</dbReference>
<name>A0A938X9P7_9FIRM</name>
<dbReference type="Pfam" id="PF16326">
    <property type="entry name" value="ABC_tran_CTD"/>
    <property type="match status" value="1"/>
</dbReference>
<keyword evidence="7" id="KW-1185">Reference proteome</keyword>
<dbReference type="RefSeq" id="WP_204446917.1">
    <property type="nucleotide sequence ID" value="NZ_JACJKY010000013.1"/>
</dbReference>
<dbReference type="InterPro" id="IPR003439">
    <property type="entry name" value="ABC_transporter-like_ATP-bd"/>
</dbReference>
<comment type="caution">
    <text evidence="6">The sequence shown here is derived from an EMBL/GenBank/DDBJ whole genome shotgun (WGS) entry which is preliminary data.</text>
</comment>
<evidence type="ECO:0000256" key="4">
    <source>
        <dbReference type="SAM" id="MobiDB-lite"/>
    </source>
</evidence>
<keyword evidence="3" id="KW-0175">Coiled coil</keyword>
<dbReference type="Gene3D" id="1.10.287.380">
    <property type="entry name" value="Valyl-tRNA synthetase, C-terminal domain"/>
    <property type="match status" value="1"/>
</dbReference>
<dbReference type="Pfam" id="PF00005">
    <property type="entry name" value="ABC_tran"/>
    <property type="match status" value="2"/>
</dbReference>
<dbReference type="SMART" id="SM00382">
    <property type="entry name" value="AAA"/>
    <property type="match status" value="2"/>
</dbReference>
<feature type="domain" description="ABC transporter" evidence="5">
    <location>
        <begin position="328"/>
        <end position="543"/>
    </location>
</feature>
<dbReference type="InterPro" id="IPR037118">
    <property type="entry name" value="Val-tRNA_synth_C_sf"/>
</dbReference>
<evidence type="ECO:0000313" key="6">
    <source>
        <dbReference type="EMBL" id="MBM6921214.1"/>
    </source>
</evidence>
<organism evidence="6 7">
    <name type="scientific">Merdimmobilis hominis</name>
    <dbReference type="NCBI Taxonomy" id="2897707"/>
    <lineage>
        <taxon>Bacteria</taxon>
        <taxon>Bacillati</taxon>
        <taxon>Bacillota</taxon>
        <taxon>Clostridia</taxon>
        <taxon>Eubacteriales</taxon>
        <taxon>Oscillospiraceae</taxon>
        <taxon>Merdimmobilis</taxon>
    </lineage>
</organism>
<dbReference type="GO" id="GO:0003677">
    <property type="term" value="F:DNA binding"/>
    <property type="evidence" value="ECO:0007669"/>
    <property type="project" value="InterPro"/>
</dbReference>
<dbReference type="PROSITE" id="PS00211">
    <property type="entry name" value="ABC_TRANSPORTER_1"/>
    <property type="match status" value="1"/>
</dbReference>
<gene>
    <name evidence="6" type="ORF">H6A12_08615</name>
</gene>
<evidence type="ECO:0000256" key="1">
    <source>
        <dbReference type="ARBA" id="ARBA00022741"/>
    </source>
</evidence>
<dbReference type="GO" id="GO:0016887">
    <property type="term" value="F:ATP hydrolysis activity"/>
    <property type="evidence" value="ECO:0007669"/>
    <property type="project" value="InterPro"/>
</dbReference>
<feature type="region of interest" description="Disordered" evidence="4">
    <location>
        <begin position="554"/>
        <end position="579"/>
    </location>
</feature>
<keyword evidence="1" id="KW-0547">Nucleotide-binding</keyword>
<dbReference type="SUPFAM" id="SSF52540">
    <property type="entry name" value="P-loop containing nucleoside triphosphate hydrolases"/>
    <property type="match status" value="2"/>
</dbReference>
<dbReference type="PANTHER" id="PTHR42855:SF2">
    <property type="entry name" value="DRUG RESISTANCE ABC TRANSPORTER,ATP-BINDING PROTEIN"/>
    <property type="match status" value="1"/>
</dbReference>
<sequence>MLASLTHITKYFGDALVFDDLSATIEDSDRIGLVGANGIGKSTLLHILCGVLSPDDGDVSVQNGVRIGLLRQNSGITGTNTIYEEMRSVFSDVIEAEQRMRTLEEQMSCCDHESAEYAALSAEYEQCAAYFEAKNGYEIDVRIRMILNGMGFLDKQLDMAASALSGGEKTRLAMAKLLLSEPDLLVLDEPTNHLDFKTLMWLEDYLSGYKGGLLVVSHDRYFLDKLCFKIWELENHTLYTYQGNYTKYKTLRAERIKRQMREYEAQQIKIASMREFAEKNIARASTSNMAKSRLHQLAQMEEVERPIDVTPAPRFSFSAHKRPVSDVLIAKDVTLTVGTSPRVTLASNLSFTVKRGDKIAIIGQNGTGKSTLLKTLLGLLPQSGMIRWGANTELSFFEQENRQLNPENTAIDELWGRHPLMKEYEIRGLLGQVLLTGENVYKKIGVLSGGERARVALAVLELEHANVMVLDEPTNHLDLQSKESLEESLSAFEGTLLFVSHDRYLLNAVPTRIFELTDHGLEIYDGNFDFYLAEQKKREEARILSLASEQVQPKSKNPSYYRSKQERAAQTKQRQRLSSLEKEIEQTEAAITALEAQIAAPETAADYEALSALCAELEQTKQQLDSIVTEWAELSELMESFE</sequence>
<dbReference type="InterPro" id="IPR003593">
    <property type="entry name" value="AAA+_ATPase"/>
</dbReference>
<evidence type="ECO:0000256" key="3">
    <source>
        <dbReference type="SAM" id="Coils"/>
    </source>
</evidence>
<dbReference type="Proteomes" id="UP000774750">
    <property type="component" value="Unassembled WGS sequence"/>
</dbReference>
<dbReference type="Pfam" id="PF12848">
    <property type="entry name" value="ABC_tran_Xtn"/>
    <property type="match status" value="1"/>
</dbReference>
<dbReference type="FunFam" id="3.40.50.300:FF:000011">
    <property type="entry name" value="Putative ABC transporter ATP-binding component"/>
    <property type="match status" value="1"/>
</dbReference>
<dbReference type="AlphaFoldDB" id="A0A938X9P7"/>
<protein>
    <submittedName>
        <fullName evidence="6">ABC-F family ATP-binding cassette domain-containing protein</fullName>
    </submittedName>
</protein>
<dbReference type="InterPro" id="IPR032524">
    <property type="entry name" value="ABC_tran_C"/>
</dbReference>
<reference evidence="6" key="1">
    <citation type="submission" date="2020-08" db="EMBL/GenBank/DDBJ databases">
        <authorList>
            <person name="Cejkova D."/>
            <person name="Kubasova T."/>
            <person name="Jahodarova E."/>
            <person name="Rychlik I."/>
        </authorList>
    </citation>
    <scope>NUCLEOTIDE SEQUENCE</scope>
    <source>
        <strain evidence="6">An559</strain>
    </source>
</reference>